<sequence length="73" mass="8452">MLKRSFWCKSNKKFGELAENKEKKSNFASRIKRTLADYEKIIGILYIRIGHRFRGWRGTEGEGSGTDVGYSAY</sequence>
<comment type="caution">
    <text evidence="1">The sequence shown here is derived from an EMBL/GenBank/DDBJ whole genome shotgun (WGS) entry which is preliminary data.</text>
</comment>
<proteinExistence type="predicted"/>
<reference evidence="1" key="1">
    <citation type="submission" date="2021-08" db="EMBL/GenBank/DDBJ databases">
        <title>Prevotella lacticifex sp. nov., isolated from rumen of cow.</title>
        <authorList>
            <person name="Shinkai T."/>
            <person name="Ikeyama N."/>
            <person name="Kumagai M."/>
            <person name="Ohmori H."/>
            <person name="Sakamoto M."/>
            <person name="Ohkuma M."/>
            <person name="Mitsumori M."/>
        </authorList>
    </citation>
    <scope>NUCLEOTIDE SEQUENCE</scope>
    <source>
        <strain evidence="1">JCM 8259</strain>
    </source>
</reference>
<dbReference type="AlphaFoldDB" id="A0AA37I8R1"/>
<name>A0AA37I8R1_XYLRU</name>
<dbReference type="Proteomes" id="UP000887097">
    <property type="component" value="Unassembled WGS sequence"/>
</dbReference>
<gene>
    <name evidence="1" type="ORF">PRMUPPPA20_21750</name>
</gene>
<accession>A0AA37I8R1</accession>
<protein>
    <submittedName>
        <fullName evidence="1">Uncharacterized protein</fullName>
    </submittedName>
</protein>
<evidence type="ECO:0000313" key="2">
    <source>
        <dbReference type="Proteomes" id="UP000887097"/>
    </source>
</evidence>
<organism evidence="1 2">
    <name type="scientific">Xylanibacter ruminicola</name>
    <name type="common">Prevotella ruminicola</name>
    <dbReference type="NCBI Taxonomy" id="839"/>
    <lineage>
        <taxon>Bacteria</taxon>
        <taxon>Pseudomonadati</taxon>
        <taxon>Bacteroidota</taxon>
        <taxon>Bacteroidia</taxon>
        <taxon>Bacteroidales</taxon>
        <taxon>Prevotellaceae</taxon>
        <taxon>Xylanibacter</taxon>
    </lineage>
</organism>
<evidence type="ECO:0000313" key="1">
    <source>
        <dbReference type="EMBL" id="GJG34066.1"/>
    </source>
</evidence>
<dbReference type="EMBL" id="BPTT01000001">
    <property type="protein sequence ID" value="GJG34066.1"/>
    <property type="molecule type" value="Genomic_DNA"/>
</dbReference>